<dbReference type="Proteomes" id="UP000004810">
    <property type="component" value="Unassembled WGS sequence"/>
</dbReference>
<proteinExistence type="inferred from homology"/>
<name>J9EUU1_WUCBA</name>
<organism evidence="6 7">
    <name type="scientific">Wuchereria bancrofti</name>
    <dbReference type="NCBI Taxonomy" id="6293"/>
    <lineage>
        <taxon>Eukaryota</taxon>
        <taxon>Metazoa</taxon>
        <taxon>Ecdysozoa</taxon>
        <taxon>Nematoda</taxon>
        <taxon>Chromadorea</taxon>
        <taxon>Rhabditida</taxon>
        <taxon>Spirurina</taxon>
        <taxon>Spiruromorpha</taxon>
        <taxon>Filarioidea</taxon>
        <taxon>Onchocercidae</taxon>
        <taxon>Wuchereria</taxon>
    </lineage>
</organism>
<evidence type="ECO:0000256" key="4">
    <source>
        <dbReference type="RuleBase" id="RU365014"/>
    </source>
</evidence>
<feature type="domain" description="Dehydrogenase E1 component" evidence="5">
    <location>
        <begin position="104"/>
        <end position="223"/>
    </location>
</feature>
<dbReference type="PANTHER" id="PTHR43380:SF1">
    <property type="entry name" value="2-OXOISOVALERATE DEHYDROGENASE SUBUNIT ALPHA, MITOCHONDRIAL"/>
    <property type="match status" value="1"/>
</dbReference>
<evidence type="ECO:0000256" key="1">
    <source>
        <dbReference type="ARBA" id="ARBA00008646"/>
    </source>
</evidence>
<dbReference type="AlphaFoldDB" id="J9EUU1"/>
<dbReference type="GO" id="GO:0009083">
    <property type="term" value="P:branched-chain amino acid catabolic process"/>
    <property type="evidence" value="ECO:0007669"/>
    <property type="project" value="TreeGrafter"/>
</dbReference>
<keyword evidence="2" id="KW-0809">Transit peptide</keyword>
<dbReference type="PANTHER" id="PTHR43380">
    <property type="entry name" value="2-OXOISOVALERATE DEHYDROGENASE SUBUNIT ALPHA, MITOCHONDRIAL"/>
    <property type="match status" value="1"/>
</dbReference>
<dbReference type="InterPro" id="IPR001017">
    <property type="entry name" value="DH_E1"/>
</dbReference>
<comment type="similarity">
    <text evidence="1 4">Belongs to the BCKDHA family.</text>
</comment>
<dbReference type="Pfam" id="PF00676">
    <property type="entry name" value="E1_dh"/>
    <property type="match status" value="1"/>
</dbReference>
<protein>
    <recommendedName>
        <fullName evidence="4">2-oxoisovalerate dehydrogenase subunit alpha</fullName>
        <ecNumber evidence="4">1.2.4.4</ecNumber>
    </recommendedName>
    <alternativeName>
        <fullName evidence="4">Branched-chain alpha-keto acid dehydrogenase E1 component alpha chain</fullName>
    </alternativeName>
</protein>
<comment type="catalytic activity">
    <reaction evidence="4">
        <text>N(6)-[(R)-lipoyl]-L-lysyl-[protein] + 3-methyl-2-oxobutanoate + H(+) = N(6)-[(R)-S(8)-2-methylpropanoyldihydrolipoyl]-L-lysyl-[protein] + CO2</text>
        <dbReference type="Rhea" id="RHEA:13457"/>
        <dbReference type="Rhea" id="RHEA-COMP:10474"/>
        <dbReference type="Rhea" id="RHEA-COMP:10497"/>
        <dbReference type="ChEBI" id="CHEBI:11851"/>
        <dbReference type="ChEBI" id="CHEBI:15378"/>
        <dbReference type="ChEBI" id="CHEBI:16526"/>
        <dbReference type="ChEBI" id="CHEBI:83099"/>
        <dbReference type="ChEBI" id="CHEBI:83142"/>
        <dbReference type="EC" id="1.2.4.4"/>
    </reaction>
</comment>
<dbReference type="Gene3D" id="3.40.50.970">
    <property type="match status" value="1"/>
</dbReference>
<accession>J9EUU1</accession>
<dbReference type="InterPro" id="IPR029061">
    <property type="entry name" value="THDP-binding"/>
</dbReference>
<dbReference type="GO" id="GO:0003863">
    <property type="term" value="F:branched-chain 2-oxo acid dehydrogenase activity"/>
    <property type="evidence" value="ECO:0007669"/>
    <property type="project" value="UniProtKB-EC"/>
</dbReference>
<evidence type="ECO:0000256" key="2">
    <source>
        <dbReference type="ARBA" id="ARBA00022946"/>
    </source>
</evidence>
<dbReference type="InterPro" id="IPR050771">
    <property type="entry name" value="Alpha-ketoacid_DH_E1_comp"/>
</dbReference>
<evidence type="ECO:0000313" key="6">
    <source>
        <dbReference type="EMBL" id="EJW80907.1"/>
    </source>
</evidence>
<gene>
    <name evidence="6" type="ORF">WUBG_08184</name>
</gene>
<evidence type="ECO:0000313" key="7">
    <source>
        <dbReference type="Proteomes" id="UP000004810"/>
    </source>
</evidence>
<keyword evidence="3 4" id="KW-0560">Oxidoreductase</keyword>
<dbReference type="EMBL" id="ADBV01004093">
    <property type="protein sequence ID" value="EJW80907.1"/>
    <property type="molecule type" value="Genomic_DNA"/>
</dbReference>
<keyword evidence="4" id="KW-0786">Thiamine pyrophosphate</keyword>
<dbReference type="EC" id="1.2.4.4" evidence="4"/>
<comment type="caution">
    <text evidence="6">The sequence shown here is derived from an EMBL/GenBank/DDBJ whole genome shotgun (WGS) entry which is preliminary data.</text>
</comment>
<evidence type="ECO:0000259" key="5">
    <source>
        <dbReference type="Pfam" id="PF00676"/>
    </source>
</evidence>
<dbReference type="SUPFAM" id="SSF52518">
    <property type="entry name" value="Thiamin diphosphate-binding fold (THDP-binding)"/>
    <property type="match status" value="1"/>
</dbReference>
<reference evidence="7" key="1">
    <citation type="submission" date="2012-08" db="EMBL/GenBank/DDBJ databases">
        <title>The Genome Sequence of Wuchereria bancrofti.</title>
        <authorList>
            <person name="Nutman T.B."/>
            <person name="Fink D.L."/>
            <person name="Russ C."/>
            <person name="Young S."/>
            <person name="Zeng Q."/>
            <person name="Koehrsen M."/>
            <person name="Alvarado L."/>
            <person name="Berlin A."/>
            <person name="Chapman S.B."/>
            <person name="Chen Z."/>
            <person name="Freedman E."/>
            <person name="Gellesch M."/>
            <person name="Goldberg J."/>
            <person name="Griggs A."/>
            <person name="Gujja S."/>
            <person name="Heilman E.R."/>
            <person name="Heiman D."/>
            <person name="Hepburn T."/>
            <person name="Howarth C."/>
            <person name="Jen D."/>
            <person name="Larson L."/>
            <person name="Lewis B."/>
            <person name="Mehta T."/>
            <person name="Park D."/>
            <person name="Pearson M."/>
            <person name="Roberts A."/>
            <person name="Saif S."/>
            <person name="Shea T."/>
            <person name="Shenoy N."/>
            <person name="Sisk P."/>
            <person name="Stolte C."/>
            <person name="Sykes S."/>
            <person name="Walk T."/>
            <person name="White J."/>
            <person name="Yandava C."/>
            <person name="Haas B."/>
            <person name="Henn M.R."/>
            <person name="Nusbaum C."/>
            <person name="Birren B."/>
        </authorList>
    </citation>
    <scope>NUCLEOTIDE SEQUENCE [LARGE SCALE GENOMIC DNA]</scope>
    <source>
        <strain evidence="7">NA</strain>
    </source>
</reference>
<evidence type="ECO:0000256" key="3">
    <source>
        <dbReference type="ARBA" id="ARBA00023002"/>
    </source>
</evidence>
<comment type="cofactor">
    <cofactor evidence="4">
        <name>thiamine diphosphate</name>
        <dbReference type="ChEBI" id="CHEBI:58937"/>
    </cofactor>
</comment>
<sequence length="233" mass="26983">MLAKFRRYFIQTCTQLSSMLALRENVPSFSFRYCNTKSDFRIYEFTDKYLSHRKAEFTEKLEIISSAQQPTIPIYRVTNSEGQFIDPNYDLDLTEEMALKMYQNMVTLYQMDKILYDSQRQGRISFYLTNTGEEAAQIGSTAGLNDTDLIYGQYRETGSLLYRGFPLENFMHQCYGNAKDIGGGKQMPIHYGSSEHHFVTISSTLATQLPQAVGSAYAFKRFNKMLRYSKFIN</sequence>
<comment type="function">
    <text evidence="4">The branched-chain alpha-keto dehydrogenase complex catalyzes the overall conversion of alpha-keto acids to acyl-CoA and CO(2). It contains multiple copies of three enzymatic components: branched-chain alpha-keto acid decarboxylase (E1), lipoamide acyltransferase (E2) and lipoamide dehydrogenase (E3).</text>
</comment>